<organism evidence="1 2">
    <name type="scientific">Halorubrum aidingense JCM 13560</name>
    <dbReference type="NCBI Taxonomy" id="1230454"/>
    <lineage>
        <taxon>Archaea</taxon>
        <taxon>Methanobacteriati</taxon>
        <taxon>Methanobacteriota</taxon>
        <taxon>Stenosarchaea group</taxon>
        <taxon>Halobacteria</taxon>
        <taxon>Halobacteriales</taxon>
        <taxon>Haloferacaceae</taxon>
        <taxon>Halorubrum</taxon>
    </lineage>
</organism>
<dbReference type="Proteomes" id="UP000011575">
    <property type="component" value="Unassembled WGS sequence"/>
</dbReference>
<accession>M0P8I8</accession>
<gene>
    <name evidence="1" type="ORF">C461_11949</name>
</gene>
<comment type="caution">
    <text evidence="1">The sequence shown here is derived from an EMBL/GenBank/DDBJ whole genome shotgun (WGS) entry which is preliminary data.</text>
</comment>
<dbReference type="AlphaFoldDB" id="M0P8I8"/>
<dbReference type="InterPro" id="IPR036388">
    <property type="entry name" value="WH-like_DNA-bd_sf"/>
</dbReference>
<keyword evidence="2" id="KW-1185">Reference proteome</keyword>
<sequence length="82" mass="8873">MGSDGPGRKPTVSDEEILAVFVNADDPVLMADEVAESLPIGRRAVYNRLRSLEEQGTLKSKKTGARSTVWWYPGYTGTEGGS</sequence>
<protein>
    <submittedName>
        <fullName evidence="1">Uncharacterized protein</fullName>
    </submittedName>
</protein>
<dbReference type="OrthoDB" id="189973at2157"/>
<evidence type="ECO:0000313" key="1">
    <source>
        <dbReference type="EMBL" id="EMA66346.1"/>
    </source>
</evidence>
<proteinExistence type="predicted"/>
<reference evidence="1 2" key="1">
    <citation type="journal article" date="2014" name="PLoS Genet.">
        <title>Phylogenetically driven sequencing of extremely halophilic archaea reveals strategies for static and dynamic osmo-response.</title>
        <authorList>
            <person name="Becker E.A."/>
            <person name="Seitzer P.M."/>
            <person name="Tritt A."/>
            <person name="Larsen D."/>
            <person name="Krusor M."/>
            <person name="Yao A.I."/>
            <person name="Wu D."/>
            <person name="Madern D."/>
            <person name="Eisen J.A."/>
            <person name="Darling A.E."/>
            <person name="Facciotti M.T."/>
        </authorList>
    </citation>
    <scope>NUCLEOTIDE SEQUENCE [LARGE SCALE GENOMIC DNA]</scope>
    <source>
        <strain evidence="1 2">JCM 13560</strain>
    </source>
</reference>
<dbReference type="EMBL" id="AOJI01000027">
    <property type="protein sequence ID" value="EMA66346.1"/>
    <property type="molecule type" value="Genomic_DNA"/>
</dbReference>
<evidence type="ECO:0000313" key="2">
    <source>
        <dbReference type="Proteomes" id="UP000011575"/>
    </source>
</evidence>
<dbReference type="Gene3D" id="1.10.10.10">
    <property type="entry name" value="Winged helix-like DNA-binding domain superfamily/Winged helix DNA-binding domain"/>
    <property type="match status" value="1"/>
</dbReference>
<dbReference type="SUPFAM" id="SSF46785">
    <property type="entry name" value="Winged helix' DNA-binding domain"/>
    <property type="match status" value="1"/>
</dbReference>
<name>M0P8I8_9EURY</name>
<dbReference type="InterPro" id="IPR036390">
    <property type="entry name" value="WH_DNA-bd_sf"/>
</dbReference>